<dbReference type="PANTHER" id="PTHR34258">
    <property type="entry name" value="ARMADILLO-LIKE HELICAL DOMAIN CONTAINING PROTEIN 1"/>
    <property type="match status" value="1"/>
</dbReference>
<dbReference type="EMBL" id="OC345979">
    <property type="protein sequence ID" value="CAD7419196.1"/>
    <property type="molecule type" value="Genomic_DNA"/>
</dbReference>
<gene>
    <name evidence="1" type="ORF">TCEB3V08_LOCUS13656</name>
</gene>
<proteinExistence type="predicted"/>
<sequence length="122" mass="13791">MLASFLNEFGSCSGSELEDRLSRGSSLLLARFLVWLQMSYLGYSRSTTLLLAAHGIFLQSTERDRYVAELIEGGFLLTLLDILMREECSEREKLATLDLLTQIALIGRRYKEAICESQGQFT</sequence>
<organism evidence="1">
    <name type="scientific">Timema cristinae</name>
    <name type="common">Walking stick</name>
    <dbReference type="NCBI Taxonomy" id="61476"/>
    <lineage>
        <taxon>Eukaryota</taxon>
        <taxon>Metazoa</taxon>
        <taxon>Ecdysozoa</taxon>
        <taxon>Arthropoda</taxon>
        <taxon>Hexapoda</taxon>
        <taxon>Insecta</taxon>
        <taxon>Pterygota</taxon>
        <taxon>Neoptera</taxon>
        <taxon>Polyneoptera</taxon>
        <taxon>Phasmatodea</taxon>
        <taxon>Timematodea</taxon>
        <taxon>Timematoidea</taxon>
        <taxon>Timematidae</taxon>
        <taxon>Timema</taxon>
    </lineage>
</organism>
<name>A0A7R9DT13_TIMCR</name>
<dbReference type="PANTHER" id="PTHR34258:SF1">
    <property type="entry name" value="ARMADILLO-LIKE HELICAL DOMAIN CONTAINING PROTEIN 1"/>
    <property type="match status" value="1"/>
</dbReference>
<protein>
    <submittedName>
        <fullName evidence="1">Uncharacterized protein</fullName>
    </submittedName>
</protein>
<dbReference type="InterPro" id="IPR041090">
    <property type="entry name" value="DUF5578"/>
</dbReference>
<reference evidence="1" key="1">
    <citation type="submission" date="2020-11" db="EMBL/GenBank/DDBJ databases">
        <authorList>
            <person name="Tran Van P."/>
        </authorList>
    </citation>
    <scope>NUCLEOTIDE SEQUENCE</scope>
</reference>
<accession>A0A7R9DT13</accession>
<evidence type="ECO:0000313" key="1">
    <source>
        <dbReference type="EMBL" id="CAD7419196.1"/>
    </source>
</evidence>
<dbReference type="Pfam" id="PF17741">
    <property type="entry name" value="DUF5578"/>
    <property type="match status" value="1"/>
</dbReference>
<dbReference type="AlphaFoldDB" id="A0A7R9DT13"/>